<dbReference type="RefSeq" id="WP_377743971.1">
    <property type="nucleotide sequence ID" value="NZ_JBHRXJ010000005.1"/>
</dbReference>
<dbReference type="InterPro" id="IPR021466">
    <property type="entry name" value="Put_rhamnosyl_transferase"/>
</dbReference>
<dbReference type="InterPro" id="IPR029044">
    <property type="entry name" value="Nucleotide-diphossugar_trans"/>
</dbReference>
<reference evidence="2" key="1">
    <citation type="journal article" date="2019" name="Int. J. Syst. Evol. Microbiol.">
        <title>The Global Catalogue of Microorganisms (GCM) 10K type strain sequencing project: providing services to taxonomists for standard genome sequencing and annotation.</title>
        <authorList>
            <consortium name="The Broad Institute Genomics Platform"/>
            <consortium name="The Broad Institute Genome Sequencing Center for Infectious Disease"/>
            <person name="Wu L."/>
            <person name="Ma J."/>
        </authorList>
    </citation>
    <scope>NUCLEOTIDE SEQUENCE [LARGE SCALE GENOMIC DNA]</scope>
    <source>
        <strain evidence="2">KCTC 42899</strain>
    </source>
</reference>
<dbReference type="EMBL" id="JBHRXJ010000005">
    <property type="protein sequence ID" value="MFC3528273.1"/>
    <property type="molecule type" value="Genomic_DNA"/>
</dbReference>
<name>A0ABV7R5T3_9RHOB</name>
<proteinExistence type="predicted"/>
<keyword evidence="2" id="KW-1185">Reference proteome</keyword>
<protein>
    <submittedName>
        <fullName evidence="1">Glycosyltransferase</fullName>
    </submittedName>
</protein>
<dbReference type="Proteomes" id="UP001595721">
    <property type="component" value="Unassembled WGS sequence"/>
</dbReference>
<comment type="caution">
    <text evidence="1">The sequence shown here is derived from an EMBL/GenBank/DDBJ whole genome shotgun (WGS) entry which is preliminary data.</text>
</comment>
<dbReference type="Pfam" id="PF11316">
    <property type="entry name" value="Rhamno_transf"/>
    <property type="match status" value="1"/>
</dbReference>
<sequence>MRDAIVGICRFSFLGKCDWVDTRGARGRSAEDLAARIPEIYSEARLERRFEAFEKLCLPSLKAQTDSDYEFWFLTSPELPQHALERLHDLCAGMPQVRIILSSERTPQDALANELKAAAEKAGRPVIQFRVDDDDALSRHQVARIRRHASRFSDLPGFGLSYGNGLIFGSFDGEPLNYFHAFQGFIGAGAALRMRLPGRCIYSVLHTQIPRYFPAFTCIDGLGYLQTRWDASDSAGIKDRWPRWFKEIDEAEFQKQLKDDFPFLEGVDLNFVRTKRAA</sequence>
<organism evidence="1 2">
    <name type="scientific">Paracoccus mangrovi</name>
    <dbReference type="NCBI Taxonomy" id="1715645"/>
    <lineage>
        <taxon>Bacteria</taxon>
        <taxon>Pseudomonadati</taxon>
        <taxon>Pseudomonadota</taxon>
        <taxon>Alphaproteobacteria</taxon>
        <taxon>Rhodobacterales</taxon>
        <taxon>Paracoccaceae</taxon>
        <taxon>Paracoccus</taxon>
    </lineage>
</organism>
<gene>
    <name evidence="1" type="ORF">ACFOMH_08790</name>
</gene>
<evidence type="ECO:0000313" key="1">
    <source>
        <dbReference type="EMBL" id="MFC3528273.1"/>
    </source>
</evidence>
<dbReference type="SUPFAM" id="SSF53448">
    <property type="entry name" value="Nucleotide-diphospho-sugar transferases"/>
    <property type="match status" value="1"/>
</dbReference>
<evidence type="ECO:0000313" key="2">
    <source>
        <dbReference type="Proteomes" id="UP001595721"/>
    </source>
</evidence>
<accession>A0ABV7R5T3</accession>